<keyword evidence="2" id="KW-1185">Reference proteome</keyword>
<evidence type="ECO:0000313" key="1">
    <source>
        <dbReference type="EMBL" id="PQQ04463.1"/>
    </source>
</evidence>
<organism evidence="1 2">
    <name type="scientific">Prunus yedoensis var. nudiflora</name>
    <dbReference type="NCBI Taxonomy" id="2094558"/>
    <lineage>
        <taxon>Eukaryota</taxon>
        <taxon>Viridiplantae</taxon>
        <taxon>Streptophyta</taxon>
        <taxon>Embryophyta</taxon>
        <taxon>Tracheophyta</taxon>
        <taxon>Spermatophyta</taxon>
        <taxon>Magnoliopsida</taxon>
        <taxon>eudicotyledons</taxon>
        <taxon>Gunneridae</taxon>
        <taxon>Pentapetalae</taxon>
        <taxon>rosids</taxon>
        <taxon>fabids</taxon>
        <taxon>Rosales</taxon>
        <taxon>Rosaceae</taxon>
        <taxon>Amygdaloideae</taxon>
        <taxon>Amygdaleae</taxon>
        <taxon>Prunus</taxon>
    </lineage>
</organism>
<dbReference type="EMBL" id="PJQY01001232">
    <property type="protein sequence ID" value="PQQ04463.1"/>
    <property type="molecule type" value="Genomic_DNA"/>
</dbReference>
<name>A0A314YDJ9_PRUYE</name>
<comment type="caution">
    <text evidence="1">The sequence shown here is derived from an EMBL/GenBank/DDBJ whole genome shotgun (WGS) entry which is preliminary data.</text>
</comment>
<evidence type="ECO:0000313" key="2">
    <source>
        <dbReference type="Proteomes" id="UP000250321"/>
    </source>
</evidence>
<protein>
    <submittedName>
        <fullName evidence="1">Uncharacterized protein</fullName>
    </submittedName>
</protein>
<proteinExistence type="predicted"/>
<accession>A0A314YDJ9</accession>
<sequence>MAISLSSTTCNHCRRNATQIIHHKRYRQIHKEERERGPNVVVLWRSSTPKDSKAWRRMGLAWNVEMRFGGRTPDRTMPLAMLSAILPAPMNPSLNVYVGMGDASIAKCDVSELDSVCFWQQGP</sequence>
<gene>
    <name evidence="1" type="ORF">Pyn_21921</name>
</gene>
<reference evidence="1 2" key="1">
    <citation type="submission" date="2018-02" db="EMBL/GenBank/DDBJ databases">
        <title>Draft genome of wild Prunus yedoensis var. nudiflora.</title>
        <authorList>
            <person name="Baek S."/>
            <person name="Kim J.-H."/>
            <person name="Choi K."/>
            <person name="Kim G.-B."/>
            <person name="Cho A."/>
            <person name="Jang H."/>
            <person name="Shin C.-H."/>
            <person name="Yu H.-J."/>
            <person name="Mun J.-H."/>
        </authorList>
    </citation>
    <scope>NUCLEOTIDE SEQUENCE [LARGE SCALE GENOMIC DNA]</scope>
    <source>
        <strain evidence="2">cv. Jeju island</strain>
        <tissue evidence="1">Leaf</tissue>
    </source>
</reference>
<dbReference type="AlphaFoldDB" id="A0A314YDJ9"/>
<dbReference type="Proteomes" id="UP000250321">
    <property type="component" value="Unassembled WGS sequence"/>
</dbReference>